<evidence type="ECO:0000313" key="1">
    <source>
        <dbReference type="EMBL" id="ETJ45169.1"/>
    </source>
</evidence>
<feature type="non-terminal residue" evidence="1">
    <location>
        <position position="53"/>
    </location>
</feature>
<gene>
    <name evidence="1" type="ORF">Q604_UNBC00827G0001</name>
</gene>
<accession>W1YVG1</accession>
<protein>
    <submittedName>
        <fullName evidence="1">Uncharacterized protein</fullName>
    </submittedName>
</protein>
<reference evidence="1" key="1">
    <citation type="submission" date="2013-12" db="EMBL/GenBank/DDBJ databases">
        <title>A Varibaculum cambriense genome reconstructed from a premature infant gut community with otherwise low bacterial novelty that shifts toward anaerobic metabolism during the third week of life.</title>
        <authorList>
            <person name="Brown C.T."/>
            <person name="Sharon I."/>
            <person name="Thomas B.C."/>
            <person name="Castelle C.J."/>
            <person name="Morowitz M.J."/>
            <person name="Banfield J.F."/>
        </authorList>
    </citation>
    <scope>NUCLEOTIDE SEQUENCE</scope>
</reference>
<dbReference type="AlphaFoldDB" id="W1YVG1"/>
<sequence length="53" mass="6015">MQPVFQPHLQLLIPVDIVNFVTPVKTAGVNWRREQATRQKFYVNKPGYGSTSG</sequence>
<organism evidence="1">
    <name type="scientific">human gut metagenome</name>
    <dbReference type="NCBI Taxonomy" id="408170"/>
    <lineage>
        <taxon>unclassified sequences</taxon>
        <taxon>metagenomes</taxon>
        <taxon>organismal metagenomes</taxon>
    </lineage>
</organism>
<comment type="caution">
    <text evidence="1">The sequence shown here is derived from an EMBL/GenBank/DDBJ whole genome shotgun (WGS) entry which is preliminary data.</text>
</comment>
<proteinExistence type="predicted"/>
<dbReference type="EMBL" id="AZMM01000827">
    <property type="protein sequence ID" value="ETJ45169.1"/>
    <property type="molecule type" value="Genomic_DNA"/>
</dbReference>
<name>W1YVG1_9ZZZZ</name>